<dbReference type="EMBL" id="KB298217">
    <property type="protein sequence ID" value="ELU09469.1"/>
    <property type="molecule type" value="Genomic_DNA"/>
</dbReference>
<name>R7USH7_CAPTE</name>
<feature type="region of interest" description="Disordered" evidence="1">
    <location>
        <begin position="147"/>
        <end position="170"/>
    </location>
</feature>
<dbReference type="HOGENOM" id="CLU_807098_0_0_1"/>
<evidence type="ECO:0000313" key="3">
    <source>
        <dbReference type="EnsemblMetazoa" id="CapteP200338"/>
    </source>
</evidence>
<keyword evidence="4" id="KW-1185">Reference proteome</keyword>
<reference evidence="2 4" key="2">
    <citation type="journal article" date="2013" name="Nature">
        <title>Insights into bilaterian evolution from three spiralian genomes.</title>
        <authorList>
            <person name="Simakov O."/>
            <person name="Marletaz F."/>
            <person name="Cho S.J."/>
            <person name="Edsinger-Gonzales E."/>
            <person name="Havlak P."/>
            <person name="Hellsten U."/>
            <person name="Kuo D.H."/>
            <person name="Larsson T."/>
            <person name="Lv J."/>
            <person name="Arendt D."/>
            <person name="Savage R."/>
            <person name="Osoegawa K."/>
            <person name="de Jong P."/>
            <person name="Grimwood J."/>
            <person name="Chapman J.A."/>
            <person name="Shapiro H."/>
            <person name="Aerts A."/>
            <person name="Otillar R.P."/>
            <person name="Terry A.Y."/>
            <person name="Boore J.L."/>
            <person name="Grigoriev I.V."/>
            <person name="Lindberg D.R."/>
            <person name="Seaver E.C."/>
            <person name="Weisblat D.A."/>
            <person name="Putnam N.H."/>
            <person name="Rokhsar D.S."/>
        </authorList>
    </citation>
    <scope>NUCLEOTIDE SEQUENCE</scope>
    <source>
        <strain evidence="2 4">I ESC-2004</strain>
    </source>
</reference>
<proteinExistence type="predicted"/>
<protein>
    <submittedName>
        <fullName evidence="2 3">Uncharacterized protein</fullName>
    </submittedName>
</protein>
<feature type="compositionally biased region" description="Basic and acidic residues" evidence="1">
    <location>
        <begin position="147"/>
        <end position="161"/>
    </location>
</feature>
<evidence type="ECO:0000313" key="4">
    <source>
        <dbReference type="Proteomes" id="UP000014760"/>
    </source>
</evidence>
<dbReference type="Proteomes" id="UP000014760">
    <property type="component" value="Unassembled WGS sequence"/>
</dbReference>
<reference evidence="4" key="1">
    <citation type="submission" date="2012-12" db="EMBL/GenBank/DDBJ databases">
        <authorList>
            <person name="Hellsten U."/>
            <person name="Grimwood J."/>
            <person name="Chapman J.A."/>
            <person name="Shapiro H."/>
            <person name="Aerts A."/>
            <person name="Otillar R.P."/>
            <person name="Terry A.Y."/>
            <person name="Boore J.L."/>
            <person name="Simakov O."/>
            <person name="Marletaz F."/>
            <person name="Cho S.-J."/>
            <person name="Edsinger-Gonzales E."/>
            <person name="Havlak P."/>
            <person name="Kuo D.-H."/>
            <person name="Larsson T."/>
            <person name="Lv J."/>
            <person name="Arendt D."/>
            <person name="Savage R."/>
            <person name="Osoegawa K."/>
            <person name="de Jong P."/>
            <person name="Lindberg D.R."/>
            <person name="Seaver E.C."/>
            <person name="Weisblat D.A."/>
            <person name="Putnam N.H."/>
            <person name="Grigoriev I.V."/>
            <person name="Rokhsar D.S."/>
        </authorList>
    </citation>
    <scope>NUCLEOTIDE SEQUENCE</scope>
    <source>
        <strain evidence="4">I ESC-2004</strain>
    </source>
</reference>
<dbReference type="OrthoDB" id="10640664at2759"/>
<feature type="compositionally biased region" description="Low complexity" evidence="1">
    <location>
        <begin position="93"/>
        <end position="104"/>
    </location>
</feature>
<sequence>MSLDTVQSLTNVVGKLWNRIAEMLAPAAITLRRPSGEVDLILHKKDFVVCKRFDSGSRTPPSRVCHSANTSPASSNLPSPDEVGSTVSLQCDPGASPSSSPGGSRKSWFHKVTQLREDADKINRRMKSKSGLKGSVECLKMKLSSKKETQPKRTLRVEKITSTRKSKRGSKDDTCFISYDQADHNLTTSLLMTNLEEGYFSAELSLTNIPFGNVTVRIRDYKLEIMVDRQDRHTEHGTKPSKALYFCGSLSIPIYVVPHTLDLTLNENRNVLEMRGMTKGYQYQRMSTSAIELRSRNDRSSSRHNKLAAGLIRLFSTQKESTAPDLRDCLEVEDEGIRDRAYTR</sequence>
<feature type="compositionally biased region" description="Polar residues" evidence="1">
    <location>
        <begin position="67"/>
        <end position="78"/>
    </location>
</feature>
<organism evidence="2">
    <name type="scientific">Capitella teleta</name>
    <name type="common">Polychaete worm</name>
    <dbReference type="NCBI Taxonomy" id="283909"/>
    <lineage>
        <taxon>Eukaryota</taxon>
        <taxon>Metazoa</taxon>
        <taxon>Spiralia</taxon>
        <taxon>Lophotrochozoa</taxon>
        <taxon>Annelida</taxon>
        <taxon>Polychaeta</taxon>
        <taxon>Sedentaria</taxon>
        <taxon>Scolecida</taxon>
        <taxon>Capitellidae</taxon>
        <taxon>Capitella</taxon>
    </lineage>
</organism>
<feature type="region of interest" description="Disordered" evidence="1">
    <location>
        <begin position="55"/>
        <end position="108"/>
    </location>
</feature>
<evidence type="ECO:0000256" key="1">
    <source>
        <dbReference type="SAM" id="MobiDB-lite"/>
    </source>
</evidence>
<accession>R7USH7</accession>
<evidence type="ECO:0000313" key="2">
    <source>
        <dbReference type="EMBL" id="ELU09469.1"/>
    </source>
</evidence>
<gene>
    <name evidence="2" type="ORF">CAPTEDRAFT_200338</name>
</gene>
<dbReference type="EnsemblMetazoa" id="CapteT200338">
    <property type="protein sequence ID" value="CapteP200338"/>
    <property type="gene ID" value="CapteG200338"/>
</dbReference>
<dbReference type="EMBL" id="AMQN01000987">
    <property type="status" value="NOT_ANNOTATED_CDS"/>
    <property type="molecule type" value="Genomic_DNA"/>
</dbReference>
<dbReference type="AlphaFoldDB" id="R7USH7"/>
<reference evidence="3" key="3">
    <citation type="submission" date="2015-06" db="UniProtKB">
        <authorList>
            <consortium name="EnsemblMetazoa"/>
        </authorList>
    </citation>
    <scope>IDENTIFICATION</scope>
</reference>